<feature type="domain" description="Acyl-CoA oxidase/dehydrogenase middle" evidence="7">
    <location>
        <begin position="122"/>
        <end position="210"/>
    </location>
</feature>
<feature type="domain" description="Acyl-CoA dehydrogenase/oxidase C-terminal" evidence="6">
    <location>
        <begin position="222"/>
        <end position="371"/>
    </location>
</feature>
<feature type="domain" description="Acyl-CoA dehydrogenase/oxidase N-terminal" evidence="8">
    <location>
        <begin position="11"/>
        <end position="118"/>
    </location>
</feature>
<evidence type="ECO:0000259" key="6">
    <source>
        <dbReference type="Pfam" id="PF00441"/>
    </source>
</evidence>
<dbReference type="CDD" id="cd00567">
    <property type="entry name" value="ACAD"/>
    <property type="match status" value="1"/>
</dbReference>
<dbReference type="Gene3D" id="1.20.140.10">
    <property type="entry name" value="Butyryl-CoA Dehydrogenase, subunit A, domain 3"/>
    <property type="match status" value="1"/>
</dbReference>
<proteinExistence type="inferred from homology"/>
<keyword evidence="3" id="KW-0285">Flavoprotein</keyword>
<protein>
    <submittedName>
        <fullName evidence="9">Unannotated protein</fullName>
    </submittedName>
</protein>
<gene>
    <name evidence="9" type="ORF">UFOPK3564_00261</name>
</gene>
<dbReference type="GO" id="GO:0033539">
    <property type="term" value="P:fatty acid beta-oxidation using acyl-CoA dehydrogenase"/>
    <property type="evidence" value="ECO:0007669"/>
    <property type="project" value="TreeGrafter"/>
</dbReference>
<dbReference type="SUPFAM" id="SSF47203">
    <property type="entry name" value="Acyl-CoA dehydrogenase C-terminal domain-like"/>
    <property type="match status" value="1"/>
</dbReference>
<dbReference type="InterPro" id="IPR009075">
    <property type="entry name" value="AcylCo_DH/oxidase_C"/>
</dbReference>
<evidence type="ECO:0000259" key="7">
    <source>
        <dbReference type="Pfam" id="PF02770"/>
    </source>
</evidence>
<dbReference type="InterPro" id="IPR036250">
    <property type="entry name" value="AcylCo_DH-like_C"/>
</dbReference>
<evidence type="ECO:0000313" key="9">
    <source>
        <dbReference type="EMBL" id="CAB4895276.1"/>
    </source>
</evidence>
<comment type="similarity">
    <text evidence="2">Belongs to the acyl-CoA dehydrogenase family.</text>
</comment>
<dbReference type="Gene3D" id="1.10.540.10">
    <property type="entry name" value="Acyl-CoA dehydrogenase/oxidase, N-terminal domain"/>
    <property type="match status" value="1"/>
</dbReference>
<dbReference type="InterPro" id="IPR013786">
    <property type="entry name" value="AcylCoA_DH/ox_N"/>
</dbReference>
<evidence type="ECO:0000259" key="8">
    <source>
        <dbReference type="Pfam" id="PF02771"/>
    </source>
</evidence>
<dbReference type="PIRSF" id="PIRSF016578">
    <property type="entry name" value="HsaA"/>
    <property type="match status" value="1"/>
</dbReference>
<dbReference type="Pfam" id="PF00441">
    <property type="entry name" value="Acyl-CoA_dh_1"/>
    <property type="match status" value="1"/>
</dbReference>
<accession>A0A6J7FIL1</accession>
<dbReference type="GO" id="GO:0003995">
    <property type="term" value="F:acyl-CoA dehydrogenase activity"/>
    <property type="evidence" value="ECO:0007669"/>
    <property type="project" value="TreeGrafter"/>
</dbReference>
<comment type="cofactor">
    <cofactor evidence="1">
        <name>FAD</name>
        <dbReference type="ChEBI" id="CHEBI:57692"/>
    </cofactor>
</comment>
<reference evidence="9" key="1">
    <citation type="submission" date="2020-05" db="EMBL/GenBank/DDBJ databases">
        <authorList>
            <person name="Chiriac C."/>
            <person name="Salcher M."/>
            <person name="Ghai R."/>
            <person name="Kavagutti S V."/>
        </authorList>
    </citation>
    <scope>NUCLEOTIDE SEQUENCE</scope>
</reference>
<evidence type="ECO:0000256" key="5">
    <source>
        <dbReference type="ARBA" id="ARBA00023002"/>
    </source>
</evidence>
<organism evidence="9">
    <name type="scientific">freshwater metagenome</name>
    <dbReference type="NCBI Taxonomy" id="449393"/>
    <lineage>
        <taxon>unclassified sequences</taxon>
        <taxon>metagenomes</taxon>
        <taxon>ecological metagenomes</taxon>
    </lineage>
</organism>
<dbReference type="PANTHER" id="PTHR48083:SF2">
    <property type="entry name" value="MEDIUM-CHAIN SPECIFIC ACYL-COA DEHYDROGENASE, MITOCHONDRIAL"/>
    <property type="match status" value="1"/>
</dbReference>
<dbReference type="EMBL" id="CAFBMK010000008">
    <property type="protein sequence ID" value="CAB4895276.1"/>
    <property type="molecule type" value="Genomic_DNA"/>
</dbReference>
<dbReference type="Pfam" id="PF02770">
    <property type="entry name" value="Acyl-CoA_dh_M"/>
    <property type="match status" value="1"/>
</dbReference>
<evidence type="ECO:0000256" key="2">
    <source>
        <dbReference type="ARBA" id="ARBA00009347"/>
    </source>
</evidence>
<evidence type="ECO:0000256" key="4">
    <source>
        <dbReference type="ARBA" id="ARBA00022827"/>
    </source>
</evidence>
<dbReference type="PANTHER" id="PTHR48083">
    <property type="entry name" value="MEDIUM-CHAIN SPECIFIC ACYL-COA DEHYDROGENASE, MITOCHONDRIAL-RELATED"/>
    <property type="match status" value="1"/>
</dbReference>
<dbReference type="AlphaFoldDB" id="A0A6J7FIL1"/>
<dbReference type="InterPro" id="IPR050741">
    <property type="entry name" value="Acyl-CoA_dehydrogenase"/>
</dbReference>
<sequence>MDFALSPLYVELQEEARAVARAVEPMAVEADGMSTLHDGVAAALRASRLCELLVPESHGGRFERLDPLAIAVVREVLMGTSSHLDSLFALQGIGSYAITQAGSVEQREDWLPRVATGEVLAALGLTEPVAGSDLKNITTELVPQGEDFVLRGEKAFISNGGAAGFYSVLARDGGGHTMVLVPADSPGLSVTPTPEIAAPHILGDLTFEDVPVPASAVIGVRGDGFSYVLATLAMFRVSVAGASLGLGEAALREAARHAGTREQFGRPLARQGAIAEMLADSWAELEAARLLTYRAASLAREDPAAALHHSSAAKLLASETAGKVVDRAVQVMGRWGLLRDSKIERLTRQARPMRIYEGGSQVLRLGIAREVVQDVLRETGTEAVR</sequence>
<evidence type="ECO:0000256" key="3">
    <source>
        <dbReference type="ARBA" id="ARBA00022630"/>
    </source>
</evidence>
<dbReference type="GO" id="GO:0005737">
    <property type="term" value="C:cytoplasm"/>
    <property type="evidence" value="ECO:0007669"/>
    <property type="project" value="TreeGrafter"/>
</dbReference>
<keyword evidence="5" id="KW-0560">Oxidoreductase</keyword>
<dbReference type="InterPro" id="IPR046373">
    <property type="entry name" value="Acyl-CoA_Oxase/DH_mid-dom_sf"/>
</dbReference>
<dbReference type="Gene3D" id="2.40.110.10">
    <property type="entry name" value="Butyryl-CoA Dehydrogenase, subunit A, domain 2"/>
    <property type="match status" value="1"/>
</dbReference>
<dbReference type="InterPro" id="IPR037069">
    <property type="entry name" value="AcylCoA_DH/ox_N_sf"/>
</dbReference>
<keyword evidence="4" id="KW-0274">FAD</keyword>
<dbReference type="FunFam" id="1.20.140.10:FF:000004">
    <property type="entry name" value="Acyl-CoA dehydrogenase FadE25"/>
    <property type="match status" value="1"/>
</dbReference>
<dbReference type="InterPro" id="IPR006091">
    <property type="entry name" value="Acyl-CoA_Oxase/DH_mid-dom"/>
</dbReference>
<dbReference type="Pfam" id="PF02771">
    <property type="entry name" value="Acyl-CoA_dh_N"/>
    <property type="match status" value="1"/>
</dbReference>
<dbReference type="GO" id="GO:0050660">
    <property type="term" value="F:flavin adenine dinucleotide binding"/>
    <property type="evidence" value="ECO:0007669"/>
    <property type="project" value="InterPro"/>
</dbReference>
<dbReference type="InterPro" id="IPR009100">
    <property type="entry name" value="AcylCoA_DH/oxidase_NM_dom_sf"/>
</dbReference>
<dbReference type="SUPFAM" id="SSF56645">
    <property type="entry name" value="Acyl-CoA dehydrogenase NM domain-like"/>
    <property type="match status" value="1"/>
</dbReference>
<evidence type="ECO:0000256" key="1">
    <source>
        <dbReference type="ARBA" id="ARBA00001974"/>
    </source>
</evidence>
<name>A0A6J7FIL1_9ZZZZ</name>